<keyword evidence="2" id="KW-1133">Transmembrane helix</keyword>
<keyword evidence="2" id="KW-0472">Membrane</keyword>
<dbReference type="InterPro" id="IPR012338">
    <property type="entry name" value="Beta-lactam/transpept-like"/>
</dbReference>
<dbReference type="InterPro" id="IPR001466">
    <property type="entry name" value="Beta-lactam-related"/>
</dbReference>
<feature type="compositionally biased region" description="Low complexity" evidence="1">
    <location>
        <begin position="1"/>
        <end position="17"/>
    </location>
</feature>
<feature type="domain" description="Beta-lactamase-related" evidence="3">
    <location>
        <begin position="73"/>
        <end position="389"/>
    </location>
</feature>
<keyword evidence="4" id="KW-0378">Hydrolase</keyword>
<comment type="caution">
    <text evidence="4">The sequence shown here is derived from an EMBL/GenBank/DDBJ whole genome shotgun (WGS) entry which is preliminary data.</text>
</comment>
<dbReference type="Pfam" id="PF00144">
    <property type="entry name" value="Beta-lactamase"/>
    <property type="match status" value="1"/>
</dbReference>
<dbReference type="PANTHER" id="PTHR46825">
    <property type="entry name" value="D-ALANYL-D-ALANINE-CARBOXYPEPTIDASE/ENDOPEPTIDASE AMPH"/>
    <property type="match status" value="1"/>
</dbReference>
<evidence type="ECO:0000256" key="1">
    <source>
        <dbReference type="SAM" id="MobiDB-lite"/>
    </source>
</evidence>
<protein>
    <submittedName>
        <fullName evidence="4">Serine hydrolase</fullName>
    </submittedName>
</protein>
<dbReference type="PANTHER" id="PTHR46825:SF7">
    <property type="entry name" value="D-ALANYL-D-ALANINE CARBOXYPEPTIDASE"/>
    <property type="match status" value="1"/>
</dbReference>
<dbReference type="Proteomes" id="UP000606922">
    <property type="component" value="Unassembled WGS sequence"/>
</dbReference>
<feature type="transmembrane region" description="Helical" evidence="2">
    <location>
        <begin position="27"/>
        <end position="47"/>
    </location>
</feature>
<keyword evidence="2" id="KW-0812">Transmembrane</keyword>
<gene>
    <name evidence="4" type="ORF">GCM10010979_17200</name>
</gene>
<dbReference type="GO" id="GO:0016787">
    <property type="term" value="F:hydrolase activity"/>
    <property type="evidence" value="ECO:0007669"/>
    <property type="project" value="UniProtKB-KW"/>
</dbReference>
<organism evidence="4 5">
    <name type="scientific">Conyzicola nivalis</name>
    <dbReference type="NCBI Taxonomy" id="1477021"/>
    <lineage>
        <taxon>Bacteria</taxon>
        <taxon>Bacillati</taxon>
        <taxon>Actinomycetota</taxon>
        <taxon>Actinomycetes</taxon>
        <taxon>Micrococcales</taxon>
        <taxon>Microbacteriaceae</taxon>
        <taxon>Conyzicola</taxon>
    </lineage>
</organism>
<sequence length="417" mass="43455">MENTPVTPEAPAASTPPAKKPHTRRNLIIGAAAVVVVASSVASALFLDDPFDDRPAAASHSGAAHSDAVQSSLDALVADDGFPGAIAAVTDADGEVADYVAGVSELGEKTPPPADGLVRIASNTKMYTSVVVLQLVDEGLVSLDEPVETYLPGLVRGDGIDGSLITVRQLLQHTSGLPNYTSAIAGDLFAIRDTYLAPRSLLDLALAMPASFAPGSSYEYSNTNYVVAGLIVEKVTERPFAEQVEERIIDPLGLDETFFPAPGDKTIPGEHPTGYNNDANRELKDITETDPSWAWAAGQIIASPSDVNRFMRALVGGDLLTPGTLAEMQTTVKGAELWEGAEYGLGLIRYPLSCGGVAWGHGGDVSGFETRNAVDETGRAVTIAVTALPGALATDEDTIVATIGNVEKAVDTALCAK</sequence>
<dbReference type="AlphaFoldDB" id="A0A916SJD3"/>
<evidence type="ECO:0000256" key="2">
    <source>
        <dbReference type="SAM" id="Phobius"/>
    </source>
</evidence>
<reference evidence="4" key="1">
    <citation type="journal article" date="2014" name="Int. J. Syst. Evol. Microbiol.">
        <title>Complete genome sequence of Corynebacterium casei LMG S-19264T (=DSM 44701T), isolated from a smear-ripened cheese.</title>
        <authorList>
            <consortium name="US DOE Joint Genome Institute (JGI-PGF)"/>
            <person name="Walter F."/>
            <person name="Albersmeier A."/>
            <person name="Kalinowski J."/>
            <person name="Ruckert C."/>
        </authorList>
    </citation>
    <scope>NUCLEOTIDE SEQUENCE</scope>
    <source>
        <strain evidence="4">CGMCC 1.12813</strain>
    </source>
</reference>
<proteinExistence type="predicted"/>
<dbReference type="RefSeq" id="WP_188510224.1">
    <property type="nucleotide sequence ID" value="NZ_BMGB01000001.1"/>
</dbReference>
<keyword evidence="5" id="KW-1185">Reference proteome</keyword>
<accession>A0A916SJD3</accession>
<dbReference type="SUPFAM" id="SSF56601">
    <property type="entry name" value="beta-lactamase/transpeptidase-like"/>
    <property type="match status" value="1"/>
</dbReference>
<dbReference type="Gene3D" id="3.40.710.10">
    <property type="entry name" value="DD-peptidase/beta-lactamase superfamily"/>
    <property type="match status" value="1"/>
</dbReference>
<evidence type="ECO:0000259" key="3">
    <source>
        <dbReference type="Pfam" id="PF00144"/>
    </source>
</evidence>
<dbReference type="EMBL" id="BMGB01000001">
    <property type="protein sequence ID" value="GGB03121.1"/>
    <property type="molecule type" value="Genomic_DNA"/>
</dbReference>
<reference evidence="4" key="2">
    <citation type="submission" date="2020-09" db="EMBL/GenBank/DDBJ databases">
        <authorList>
            <person name="Sun Q."/>
            <person name="Zhou Y."/>
        </authorList>
    </citation>
    <scope>NUCLEOTIDE SEQUENCE</scope>
    <source>
        <strain evidence="4">CGMCC 1.12813</strain>
    </source>
</reference>
<feature type="region of interest" description="Disordered" evidence="1">
    <location>
        <begin position="1"/>
        <end position="22"/>
    </location>
</feature>
<evidence type="ECO:0000313" key="4">
    <source>
        <dbReference type="EMBL" id="GGB03121.1"/>
    </source>
</evidence>
<name>A0A916SJD3_9MICO</name>
<evidence type="ECO:0000313" key="5">
    <source>
        <dbReference type="Proteomes" id="UP000606922"/>
    </source>
</evidence>
<dbReference type="InterPro" id="IPR050491">
    <property type="entry name" value="AmpC-like"/>
</dbReference>